<dbReference type="Gene3D" id="2.60.40.10">
    <property type="entry name" value="Immunoglobulins"/>
    <property type="match status" value="1"/>
</dbReference>
<dbReference type="PANTHER" id="PTHR23266">
    <property type="entry name" value="IMMUNOGLOBULIN HEAVY CHAIN"/>
    <property type="match status" value="1"/>
</dbReference>
<feature type="domain" description="Ig-like" evidence="5">
    <location>
        <begin position="31"/>
        <end position="129"/>
    </location>
</feature>
<dbReference type="OMA" id="WNKENRE"/>
<dbReference type="FunFam" id="2.60.40.10:FF:002198">
    <property type="entry name" value="Immunoglobulin heavy variable 5-2"/>
    <property type="match status" value="1"/>
</dbReference>
<keyword evidence="3" id="KW-1280">Immunoglobulin</keyword>
<dbReference type="PROSITE" id="PS50835">
    <property type="entry name" value="IG_LIKE"/>
    <property type="match status" value="1"/>
</dbReference>
<keyword evidence="2" id="KW-1064">Adaptive immunity</keyword>
<evidence type="ECO:0000256" key="3">
    <source>
        <dbReference type="ARBA" id="ARBA00043265"/>
    </source>
</evidence>
<proteinExistence type="predicted"/>
<evidence type="ECO:0000256" key="4">
    <source>
        <dbReference type="SAM" id="SignalP"/>
    </source>
</evidence>
<dbReference type="Ensembl" id="ENSSMRT00000006938.1">
    <property type="protein sequence ID" value="ENSSMRP00000005932.1"/>
    <property type="gene ID" value="ENSSMRG00000004774.1"/>
</dbReference>
<dbReference type="GO" id="GO:0002250">
    <property type="term" value="P:adaptive immune response"/>
    <property type="evidence" value="ECO:0007669"/>
    <property type="project" value="UniProtKB-KW"/>
</dbReference>
<evidence type="ECO:0000259" key="5">
    <source>
        <dbReference type="PROSITE" id="PS50835"/>
    </source>
</evidence>
<reference evidence="6" key="1">
    <citation type="submission" date="2025-08" db="UniProtKB">
        <authorList>
            <consortium name="Ensembl"/>
        </authorList>
    </citation>
    <scope>IDENTIFICATION</scope>
</reference>
<dbReference type="GO" id="GO:0005576">
    <property type="term" value="C:extracellular region"/>
    <property type="evidence" value="ECO:0007669"/>
    <property type="project" value="UniProtKB-ARBA"/>
</dbReference>
<sequence>NVNRIPAFLFFLNNFLQFSSFLHLSFSGCHSEVQLVETGGGVVAPGGSLRLTCKASGFTFTDYNMHWIRQAAGKGLEWVAGISSPSGSNQWYNAKVTGRFTISRENTQTSSYLQMNSLKPEDSALYYCTRGTEMETAFLLHKNSRGPLSADLKSREYSLKCLGSWNKENREVTLFNKKYFS</sequence>
<dbReference type="InterPro" id="IPR013106">
    <property type="entry name" value="Ig_V-set"/>
</dbReference>
<evidence type="ECO:0000256" key="1">
    <source>
        <dbReference type="ARBA" id="ARBA00022859"/>
    </source>
</evidence>
<evidence type="ECO:0000313" key="7">
    <source>
        <dbReference type="Proteomes" id="UP000694421"/>
    </source>
</evidence>
<keyword evidence="7" id="KW-1185">Reference proteome</keyword>
<protein>
    <recommendedName>
        <fullName evidence="5">Ig-like domain-containing protein</fullName>
    </recommendedName>
</protein>
<feature type="chain" id="PRO_5034367836" description="Ig-like domain-containing protein" evidence="4">
    <location>
        <begin position="32"/>
        <end position="181"/>
    </location>
</feature>
<dbReference type="InterPro" id="IPR003598">
    <property type="entry name" value="Ig_sub2"/>
</dbReference>
<dbReference type="Proteomes" id="UP000694421">
    <property type="component" value="Unplaced"/>
</dbReference>
<dbReference type="InterPro" id="IPR013783">
    <property type="entry name" value="Ig-like_fold"/>
</dbReference>
<dbReference type="InterPro" id="IPR003599">
    <property type="entry name" value="Ig_sub"/>
</dbReference>
<accession>A0A8D0BLT7</accession>
<reference evidence="6" key="2">
    <citation type="submission" date="2025-09" db="UniProtKB">
        <authorList>
            <consortium name="Ensembl"/>
        </authorList>
    </citation>
    <scope>IDENTIFICATION</scope>
</reference>
<evidence type="ECO:0000313" key="6">
    <source>
        <dbReference type="Ensembl" id="ENSSMRP00000005932.1"/>
    </source>
</evidence>
<name>A0A8D0BLT7_SALMN</name>
<evidence type="ECO:0000256" key="2">
    <source>
        <dbReference type="ARBA" id="ARBA00023130"/>
    </source>
</evidence>
<dbReference type="SMART" id="SM00408">
    <property type="entry name" value="IGc2"/>
    <property type="match status" value="1"/>
</dbReference>
<dbReference type="SMART" id="SM00406">
    <property type="entry name" value="IGv"/>
    <property type="match status" value="1"/>
</dbReference>
<organism evidence="6 7">
    <name type="scientific">Salvator merianae</name>
    <name type="common">Argentine black and white tegu</name>
    <name type="synonym">Tupinambis merianae</name>
    <dbReference type="NCBI Taxonomy" id="96440"/>
    <lineage>
        <taxon>Eukaryota</taxon>
        <taxon>Metazoa</taxon>
        <taxon>Chordata</taxon>
        <taxon>Craniata</taxon>
        <taxon>Vertebrata</taxon>
        <taxon>Euteleostomi</taxon>
        <taxon>Lepidosauria</taxon>
        <taxon>Squamata</taxon>
        <taxon>Bifurcata</taxon>
        <taxon>Unidentata</taxon>
        <taxon>Episquamata</taxon>
        <taxon>Laterata</taxon>
        <taxon>Teiioidea</taxon>
        <taxon>Teiidae</taxon>
        <taxon>Salvator</taxon>
    </lineage>
</organism>
<keyword evidence="4" id="KW-0732">Signal</keyword>
<dbReference type="AlphaFoldDB" id="A0A8D0BLT7"/>
<keyword evidence="1" id="KW-0391">Immunity</keyword>
<dbReference type="GeneTree" id="ENSGT01050000244936"/>
<dbReference type="SUPFAM" id="SSF48726">
    <property type="entry name" value="Immunoglobulin"/>
    <property type="match status" value="1"/>
</dbReference>
<dbReference type="InterPro" id="IPR036179">
    <property type="entry name" value="Ig-like_dom_sf"/>
</dbReference>
<dbReference type="SMART" id="SM00409">
    <property type="entry name" value="IG"/>
    <property type="match status" value="1"/>
</dbReference>
<dbReference type="InterPro" id="IPR050199">
    <property type="entry name" value="IgHV"/>
</dbReference>
<dbReference type="GO" id="GO:0019814">
    <property type="term" value="C:immunoglobulin complex"/>
    <property type="evidence" value="ECO:0007669"/>
    <property type="project" value="UniProtKB-KW"/>
</dbReference>
<dbReference type="Pfam" id="PF07686">
    <property type="entry name" value="V-set"/>
    <property type="match status" value="1"/>
</dbReference>
<feature type="signal peptide" evidence="4">
    <location>
        <begin position="1"/>
        <end position="31"/>
    </location>
</feature>
<dbReference type="InterPro" id="IPR007110">
    <property type="entry name" value="Ig-like_dom"/>
</dbReference>